<dbReference type="EMBL" id="BART01032309">
    <property type="protein sequence ID" value="GAH09601.1"/>
    <property type="molecule type" value="Genomic_DNA"/>
</dbReference>
<reference evidence="5" key="1">
    <citation type="journal article" date="2014" name="Front. Microbiol.">
        <title>High frequency of phylogenetically diverse reductive dehalogenase-homologous genes in deep subseafloor sedimentary metagenomes.</title>
        <authorList>
            <person name="Kawai M."/>
            <person name="Futagami T."/>
            <person name="Toyoda A."/>
            <person name="Takaki Y."/>
            <person name="Nishi S."/>
            <person name="Hori S."/>
            <person name="Arai W."/>
            <person name="Tsubouchi T."/>
            <person name="Morono Y."/>
            <person name="Uchiyama I."/>
            <person name="Ito T."/>
            <person name="Fujiyama A."/>
            <person name="Inagaki F."/>
            <person name="Takami H."/>
        </authorList>
    </citation>
    <scope>NUCLEOTIDE SEQUENCE</scope>
    <source>
        <strain evidence="5">Expedition CK06-06</strain>
    </source>
</reference>
<dbReference type="PROSITE" id="PS00108">
    <property type="entry name" value="PROTEIN_KINASE_ST"/>
    <property type="match status" value="1"/>
</dbReference>
<feature type="non-terminal residue" evidence="5">
    <location>
        <position position="245"/>
    </location>
</feature>
<dbReference type="Pfam" id="PF00069">
    <property type="entry name" value="Pkinase"/>
    <property type="match status" value="1"/>
</dbReference>
<dbReference type="AlphaFoldDB" id="X1CMG1"/>
<dbReference type="SUPFAM" id="SSF56112">
    <property type="entry name" value="Protein kinase-like (PK-like)"/>
    <property type="match status" value="1"/>
</dbReference>
<feature type="domain" description="Protein kinase" evidence="3">
    <location>
        <begin position="1"/>
        <end position="245"/>
    </location>
</feature>
<name>X1CMG1_9ZZZZ</name>
<dbReference type="InterPro" id="IPR000719">
    <property type="entry name" value="Prot_kinase_dom"/>
</dbReference>
<dbReference type="Gene3D" id="3.20.20.190">
    <property type="entry name" value="Phosphatidylinositol (PI) phosphodiesterase"/>
    <property type="match status" value="1"/>
</dbReference>
<protein>
    <recommendedName>
        <fullName evidence="6">Protein kinase domain-containing protein</fullName>
    </recommendedName>
</protein>
<dbReference type="PANTHER" id="PTHR24346:SF30">
    <property type="entry name" value="MATERNAL EMBRYONIC LEUCINE ZIPPER KINASE"/>
    <property type="match status" value="1"/>
</dbReference>
<evidence type="ECO:0000313" key="5">
    <source>
        <dbReference type="EMBL" id="GAH09601.1"/>
    </source>
</evidence>
<dbReference type="InterPro" id="IPR017946">
    <property type="entry name" value="PLC-like_Pdiesterase_TIM-brl"/>
</dbReference>
<evidence type="ECO:0000259" key="4">
    <source>
        <dbReference type="PROSITE" id="PS51704"/>
    </source>
</evidence>
<organism evidence="5">
    <name type="scientific">marine sediment metagenome</name>
    <dbReference type="NCBI Taxonomy" id="412755"/>
    <lineage>
        <taxon>unclassified sequences</taxon>
        <taxon>metagenomes</taxon>
        <taxon>ecological metagenomes</taxon>
    </lineage>
</organism>
<dbReference type="GO" id="GO:0005737">
    <property type="term" value="C:cytoplasm"/>
    <property type="evidence" value="ECO:0007669"/>
    <property type="project" value="TreeGrafter"/>
</dbReference>
<evidence type="ECO:0000256" key="1">
    <source>
        <dbReference type="ARBA" id="ARBA00022741"/>
    </source>
</evidence>
<evidence type="ECO:0000256" key="2">
    <source>
        <dbReference type="ARBA" id="ARBA00022840"/>
    </source>
</evidence>
<gene>
    <name evidence="5" type="ORF">S01H4_55883</name>
</gene>
<comment type="caution">
    <text evidence="5">The sequence shown here is derived from an EMBL/GenBank/DDBJ whole genome shotgun (WGS) entry which is preliminary data.</text>
</comment>
<feature type="domain" description="GP-PDE" evidence="4">
    <location>
        <begin position="152"/>
        <end position="245"/>
    </location>
</feature>
<evidence type="ECO:0008006" key="6">
    <source>
        <dbReference type="Google" id="ProtNLM"/>
    </source>
</evidence>
<dbReference type="InterPro" id="IPR008271">
    <property type="entry name" value="Ser/Thr_kinase_AS"/>
</dbReference>
<keyword evidence="2" id="KW-0067">ATP-binding</keyword>
<dbReference type="GO" id="GO:0006629">
    <property type="term" value="P:lipid metabolic process"/>
    <property type="evidence" value="ECO:0007669"/>
    <property type="project" value="InterPro"/>
</dbReference>
<dbReference type="SMART" id="SM00220">
    <property type="entry name" value="S_TKc"/>
    <property type="match status" value="1"/>
</dbReference>
<dbReference type="Pfam" id="PF03009">
    <property type="entry name" value="GDPD"/>
    <property type="match status" value="1"/>
</dbReference>
<dbReference type="PROSITE" id="PS51704">
    <property type="entry name" value="GP_PDE"/>
    <property type="match status" value="1"/>
</dbReference>
<keyword evidence="1" id="KW-0547">Nucleotide-binding</keyword>
<accession>X1CMG1</accession>
<feature type="non-terminal residue" evidence="5">
    <location>
        <position position="1"/>
    </location>
</feature>
<dbReference type="InterPro" id="IPR030395">
    <property type="entry name" value="GP_PDE_dom"/>
</dbReference>
<dbReference type="PROSITE" id="PS50011">
    <property type="entry name" value="PROTEIN_KINASE_DOM"/>
    <property type="match status" value="1"/>
</dbReference>
<dbReference type="GO" id="GO:0008081">
    <property type="term" value="F:phosphoric diester hydrolase activity"/>
    <property type="evidence" value="ECO:0007669"/>
    <property type="project" value="InterPro"/>
</dbReference>
<dbReference type="SUPFAM" id="SSF51695">
    <property type="entry name" value="PLC-like phosphodiesterases"/>
    <property type="match status" value="1"/>
</dbReference>
<evidence type="ECO:0000259" key="3">
    <source>
        <dbReference type="PROSITE" id="PS50011"/>
    </source>
</evidence>
<dbReference type="PANTHER" id="PTHR24346">
    <property type="entry name" value="MAP/MICROTUBULE AFFINITY-REGULATING KINASE"/>
    <property type="match status" value="1"/>
</dbReference>
<proteinExistence type="predicted"/>
<dbReference type="GO" id="GO:0005524">
    <property type="term" value="F:ATP binding"/>
    <property type="evidence" value="ECO:0007669"/>
    <property type="project" value="UniProtKB-KW"/>
</dbReference>
<dbReference type="Gene3D" id="1.10.510.10">
    <property type="entry name" value="Transferase(Phosphotransferase) domain 1"/>
    <property type="match status" value="1"/>
</dbReference>
<sequence length="245" mass="28910">LSFPECNPFIICYYNSYYDPSTRQFLIEMEYIDGEDMFNFVLDSGEKNNSELHYYLLLLMTKDLAKGLKYIHSKNILHNDIKLENVMIDRNYVPRIIDFGLACHTLFKEHLGQYCDSVGGTPDYIAPEFFKLKMRTPATDMWALGILLYIAVMKEYPYGENYNVQDLFYKIENNKAPKINTSNELGVDGIEFDVRRCYTGEIVLFHDETLDRLAFKDKFYFDKTKGKNINKLQWYHLYNTELIDS</sequence>
<dbReference type="GO" id="GO:0004674">
    <property type="term" value="F:protein serine/threonine kinase activity"/>
    <property type="evidence" value="ECO:0007669"/>
    <property type="project" value="TreeGrafter"/>
</dbReference>
<dbReference type="GO" id="GO:0035556">
    <property type="term" value="P:intracellular signal transduction"/>
    <property type="evidence" value="ECO:0007669"/>
    <property type="project" value="TreeGrafter"/>
</dbReference>
<dbReference type="InterPro" id="IPR011009">
    <property type="entry name" value="Kinase-like_dom_sf"/>
</dbReference>